<dbReference type="InterPro" id="IPR013602">
    <property type="entry name" value="Dynein_heavy_linker"/>
</dbReference>
<feature type="compositionally biased region" description="Polar residues" evidence="1">
    <location>
        <begin position="466"/>
        <end position="476"/>
    </location>
</feature>
<sequence>MIMHKCGRSLIEPSAVSAPMDFLTSEAEYRRVWQVFKHWLCSAVSAKLRACVPRFFSLSYRVFNLGICIPTLEFDESFLNRYGISQEQSLSSKSSLSPRAPKQVEFSREALGKGAGLPSARASYALEGLLCAVGKEAGLGATLLVDCGVGVLAARGRVTKFTFVQLALARARETTSLLRSLREVQADRFLPPDGVEGEEGMPTDNGVVAAMRAWNPGRSSASSASSAGTGVSGSLAFSGDGNDGDIRTKNGLLGKNATGAAKITAGEIAGSTVRARIGLGRMTLPLRGFRDRGRTPVGIATGESAAATAATVVSPPPPPPLMDVHARLRGSVLSASPSPMARLLDATTAPSPSSPNGDRGIANSVLPERKQSRAAAVEPGTRPTGHLSLWLEPTGVERLGSYYSPAAQLLYLDVNRGCLAWRENANTGGFTCNEGGSNTRGVGGGLGSRILAPATPKLARRDAARGQTSPTDSANPQVYVGMVANVTRVASQGGPNGVNATVVTGTGSSEKDGHKLGLRTPHMESECHNRPAYAGGGGGGGGPGVPSSSEARQMSRPHDSSHSSRNDGQEGRSETWMSSSPPDATPAKAGVQSPELPSDGNNNTVGPLVPESSPGRERTSDRNCPPRAGQVGALAGCEVTYPPRSSSPPVKRNQTPPAVLSKIRRRPDDETGQRDDDRLPCPGEGRGSMEGERAELWMGQRSGGNGDRGGWAASAGAVQAANPELEVSDAAGRRQAGFARYHHYLQCDSTLAESVTVLQPPWQAGIVRKVVHGLSGRGGGGGGGCGGGGCNTSGRHSGTPRGWDLEKSNDEEDTSSESDNGGVGVRGIGGGRYSRPGCKDVGGTGTENIPAKDAQEGGEGEEEEGEEGDVFEVHVEGPAPVAKTAQHKVPYLAVTSGGDQPPQSPTTNSGGGRGVVGGGSVFTSRVDGTPRATAFNRAANTAKRPRARTPRGVAGPGPGEARMPEVPDGWKAGVEACLEETCEAFRASIRRAVLNYVVLDAGQRDRLGISAVPPGFASQGWGWGKGRGIQKSPPEWQRRFVRAREALNMGQITGSPALVAAQALLAKCRGTRLLRLPKSAAEIQASSWSAMTAEEFRSSQLSHLSRKARRVRRLLYPGLSEALKAQLGVGSKGTRATTAELATRTKSSPPDGHVRRYLAAVNVMTASILRGMVETAISDLQIFLEDRCSSPNSDRGSTLTCRKSLRDLKEAVMDVVREVVLCFADVPRVVYDCRTAGDQASGGYHLVDPSTPAGRFPEGIDDQAFHVGKRRWTTQRRCRQVDRGHRQRRKASSEARAACRIYRPFESLLQEAATALAPKTAAEATGVSEKDLSGLASALRRYKSTAAVLRTGGDAAPVELQGGIVVVDCQKTSEKLLQVAGDLCKGVLQRVTSTLNKLTSGVTKQARSAILRLGKRPRSTEEMVEAIECLRTMRAEEQIKLRQEQIWMGQLLDFVFEHGGLHHDVIIAVTGVHRVMSELSTATDKAEKAIAEGKAQLQKNVEKAKRRVEGNVDSTKMRIAEFIDSDARPREMSENAASISKELAGLKAQAVDIGEEEAKVDGHTSGTLVALAEKVIVSFQPYADLWSLVGSVGPFITTIMRAPVTTLNPEEITAEHASIKQRLEALIKIMEAKSHANPTKAAQESLRLLAALEKDIPILKALTNPHLKDRHWWQISALAGVTVSVEHPTTLQQLNELDVLTDTKADAILRLSDDADAEHALETSTAEVDRFVSEEAVLRISLVKGSGDGEDGAGVEKKSPAADVEPEGKNGRGAAGAAEEGKQSGVVVERIDEDHLKRILGQVDRWRKVISDIRLTDAAKAVASTDAAAAAAATEGSEQSEGWASPGVVEALDTALSDLTLVGEGMLKCAELVVDIETQLDETTGDEVDREELLKDAVKRWRDFLMAHCGQSLKDLVGDVEKERVHLDEVLDS</sequence>
<feature type="compositionally biased region" description="Basic and acidic residues" evidence="1">
    <location>
        <begin position="666"/>
        <end position="679"/>
    </location>
</feature>
<feature type="region of interest" description="Disordered" evidence="1">
    <location>
        <begin position="458"/>
        <end position="477"/>
    </location>
</feature>
<evidence type="ECO:0000256" key="1">
    <source>
        <dbReference type="SAM" id="MobiDB-lite"/>
    </source>
</evidence>
<feature type="region of interest" description="Disordered" evidence="1">
    <location>
        <begin position="492"/>
        <end position="689"/>
    </location>
</feature>
<dbReference type="InterPro" id="IPR026983">
    <property type="entry name" value="DHC"/>
</dbReference>
<feature type="compositionally biased region" description="Basic and acidic residues" evidence="1">
    <location>
        <begin position="1754"/>
        <end position="1770"/>
    </location>
</feature>
<accession>D7G491</accession>
<feature type="region of interest" description="Disordered" evidence="1">
    <location>
        <begin position="345"/>
        <end position="385"/>
    </location>
</feature>
<dbReference type="PANTHER" id="PTHR45703:SF36">
    <property type="entry name" value="DYNEIN HEAVY CHAIN, CYTOPLASMIC"/>
    <property type="match status" value="1"/>
</dbReference>
<dbReference type="Proteomes" id="UP000002630">
    <property type="component" value="Linkage Group LG15"/>
</dbReference>
<dbReference type="GO" id="GO:0045505">
    <property type="term" value="F:dynein intermediate chain binding"/>
    <property type="evidence" value="ECO:0007669"/>
    <property type="project" value="InterPro"/>
</dbReference>
<organism evidence="3 4">
    <name type="scientific">Ectocarpus siliculosus</name>
    <name type="common">Brown alga</name>
    <name type="synonym">Conferva siliculosa</name>
    <dbReference type="NCBI Taxonomy" id="2880"/>
    <lineage>
        <taxon>Eukaryota</taxon>
        <taxon>Sar</taxon>
        <taxon>Stramenopiles</taxon>
        <taxon>Ochrophyta</taxon>
        <taxon>PX clade</taxon>
        <taxon>Phaeophyceae</taxon>
        <taxon>Ectocarpales</taxon>
        <taxon>Ectocarpaceae</taxon>
        <taxon>Ectocarpus</taxon>
    </lineage>
</organism>
<feature type="region of interest" description="Disordered" evidence="1">
    <location>
        <begin position="791"/>
        <end position="869"/>
    </location>
</feature>
<feature type="compositionally biased region" description="Low complexity" evidence="1">
    <location>
        <begin position="218"/>
        <end position="236"/>
    </location>
</feature>
<dbReference type="PANTHER" id="PTHR45703">
    <property type="entry name" value="DYNEIN HEAVY CHAIN"/>
    <property type="match status" value="1"/>
</dbReference>
<feature type="region of interest" description="Disordered" evidence="1">
    <location>
        <begin position="938"/>
        <end position="967"/>
    </location>
</feature>
<reference evidence="3 4" key="1">
    <citation type="journal article" date="2010" name="Nature">
        <title>The Ectocarpus genome and the independent evolution of multicellularity in brown algae.</title>
        <authorList>
            <person name="Cock J.M."/>
            <person name="Sterck L."/>
            <person name="Rouze P."/>
            <person name="Scornet D."/>
            <person name="Allen A.E."/>
            <person name="Amoutzias G."/>
            <person name="Anthouard V."/>
            <person name="Artiguenave F."/>
            <person name="Aury J.M."/>
            <person name="Badger J.H."/>
            <person name="Beszteri B."/>
            <person name="Billiau K."/>
            <person name="Bonnet E."/>
            <person name="Bothwell J.H."/>
            <person name="Bowler C."/>
            <person name="Boyen C."/>
            <person name="Brownlee C."/>
            <person name="Carrano C.J."/>
            <person name="Charrier B."/>
            <person name="Cho G.Y."/>
            <person name="Coelho S.M."/>
            <person name="Collen J."/>
            <person name="Corre E."/>
            <person name="Da Silva C."/>
            <person name="Delage L."/>
            <person name="Delaroque N."/>
            <person name="Dittami S.M."/>
            <person name="Doulbeau S."/>
            <person name="Elias M."/>
            <person name="Farnham G."/>
            <person name="Gachon C.M."/>
            <person name="Gschloessl B."/>
            <person name="Heesch S."/>
            <person name="Jabbari K."/>
            <person name="Jubin C."/>
            <person name="Kawai H."/>
            <person name="Kimura K."/>
            <person name="Kloareg B."/>
            <person name="Kupper F.C."/>
            <person name="Lang D."/>
            <person name="Le Bail A."/>
            <person name="Leblanc C."/>
            <person name="Lerouge P."/>
            <person name="Lohr M."/>
            <person name="Lopez P.J."/>
            <person name="Martens C."/>
            <person name="Maumus F."/>
            <person name="Michel G."/>
            <person name="Miranda-Saavedra D."/>
            <person name="Morales J."/>
            <person name="Moreau H."/>
            <person name="Motomura T."/>
            <person name="Nagasato C."/>
            <person name="Napoli C.A."/>
            <person name="Nelson D.R."/>
            <person name="Nyvall-Collen P."/>
            <person name="Peters A.F."/>
            <person name="Pommier C."/>
            <person name="Potin P."/>
            <person name="Poulain J."/>
            <person name="Quesneville H."/>
            <person name="Read B."/>
            <person name="Rensing S.A."/>
            <person name="Ritter A."/>
            <person name="Rousvoal S."/>
            <person name="Samanta M."/>
            <person name="Samson G."/>
            <person name="Schroeder D.C."/>
            <person name="Segurens B."/>
            <person name="Strittmatter M."/>
            <person name="Tonon T."/>
            <person name="Tregear J.W."/>
            <person name="Valentin K."/>
            <person name="von Dassow P."/>
            <person name="Yamagishi T."/>
            <person name="Van de Peer Y."/>
            <person name="Wincker P."/>
        </authorList>
    </citation>
    <scope>NUCLEOTIDE SEQUENCE [LARGE SCALE GENOMIC DNA]</scope>
    <source>
        <strain evidence="4">Ec32 / CCAP1310/4</strain>
    </source>
</reference>
<feature type="compositionally biased region" description="Polar residues" evidence="1">
    <location>
        <begin position="498"/>
        <end position="508"/>
    </location>
</feature>
<dbReference type="eggNOG" id="KOG3595">
    <property type="taxonomic scope" value="Eukaryota"/>
</dbReference>
<feature type="compositionally biased region" description="Polar residues" evidence="1">
    <location>
        <begin position="643"/>
        <end position="656"/>
    </location>
</feature>
<feature type="compositionally biased region" description="Gly residues" evidence="1">
    <location>
        <begin position="534"/>
        <end position="544"/>
    </location>
</feature>
<gene>
    <name evidence="3" type="ORF">Esi_0055_0064</name>
</gene>
<dbReference type="GO" id="GO:0030286">
    <property type="term" value="C:dynein complex"/>
    <property type="evidence" value="ECO:0007669"/>
    <property type="project" value="InterPro"/>
</dbReference>
<dbReference type="GO" id="GO:0007018">
    <property type="term" value="P:microtubule-based movement"/>
    <property type="evidence" value="ECO:0007669"/>
    <property type="project" value="InterPro"/>
</dbReference>
<dbReference type="InParanoid" id="D7G491"/>
<feature type="compositionally biased region" description="Basic and acidic residues" evidence="1">
    <location>
        <begin position="556"/>
        <end position="573"/>
    </location>
</feature>
<keyword evidence="4" id="KW-1185">Reference proteome</keyword>
<evidence type="ECO:0000259" key="2">
    <source>
        <dbReference type="Pfam" id="PF08393"/>
    </source>
</evidence>
<feature type="region of interest" description="Disordered" evidence="1">
    <location>
        <begin position="1746"/>
        <end position="1781"/>
    </location>
</feature>
<feature type="compositionally biased region" description="Gly residues" evidence="1">
    <location>
        <begin position="821"/>
        <end position="832"/>
    </location>
</feature>
<feature type="region of interest" description="Disordered" evidence="1">
    <location>
        <begin position="893"/>
        <end position="918"/>
    </location>
</feature>
<dbReference type="GO" id="GO:0051959">
    <property type="term" value="F:dynein light intermediate chain binding"/>
    <property type="evidence" value="ECO:0007669"/>
    <property type="project" value="InterPro"/>
</dbReference>
<dbReference type="Pfam" id="PF08393">
    <property type="entry name" value="DHC_N2"/>
    <property type="match status" value="1"/>
</dbReference>
<name>D7G491_ECTSI</name>
<feature type="domain" description="Dynein heavy chain linker" evidence="2">
    <location>
        <begin position="1574"/>
        <end position="1734"/>
    </location>
</feature>
<evidence type="ECO:0000313" key="4">
    <source>
        <dbReference type="Proteomes" id="UP000002630"/>
    </source>
</evidence>
<feature type="compositionally biased region" description="Gly residues" evidence="1">
    <location>
        <begin position="909"/>
        <end position="918"/>
    </location>
</feature>
<dbReference type="OrthoDB" id="190320at2759"/>
<feature type="region of interest" description="Disordered" evidence="1">
    <location>
        <begin position="218"/>
        <end position="240"/>
    </location>
</feature>
<dbReference type="EMBL" id="FN648763">
    <property type="protein sequence ID" value="CBJ27106.1"/>
    <property type="molecule type" value="Genomic_DNA"/>
</dbReference>
<dbReference type="Gene3D" id="1.10.287.2620">
    <property type="match status" value="1"/>
</dbReference>
<feature type="compositionally biased region" description="Acidic residues" evidence="1">
    <location>
        <begin position="856"/>
        <end position="869"/>
    </location>
</feature>
<dbReference type="STRING" id="2880.D7G491"/>
<feature type="compositionally biased region" description="Basic and acidic residues" evidence="1">
    <location>
        <begin position="509"/>
        <end position="529"/>
    </location>
</feature>
<proteinExistence type="predicted"/>
<dbReference type="EMBL" id="FN649740">
    <property type="protein sequence ID" value="CBJ27106.1"/>
    <property type="molecule type" value="Genomic_DNA"/>
</dbReference>
<protein>
    <submittedName>
        <fullName evidence="3">Similar to Dynein heavy chain 3, axonemal (Axonemal beta dynein heavy chain 3) (Ciliary dynein heavy chain 3), partial</fullName>
    </submittedName>
</protein>
<evidence type="ECO:0000313" key="3">
    <source>
        <dbReference type="EMBL" id="CBJ27106.1"/>
    </source>
</evidence>